<sequence>MNVSLRCMERHEAIYIQSEGLQNRNSHDSHSHPHDRMDFLETFFLPDDDGKSIRVCLPKKKSKPVNQEPQSKTDLEESIIKFLDGQRVTNIKIGEWEKSQNVSSKQTDMTNPPLLQAQTDQRECRIPGVESLLIL</sequence>
<dbReference type="Proteomes" id="UP001151760">
    <property type="component" value="Unassembled WGS sequence"/>
</dbReference>
<keyword evidence="2" id="KW-1185">Reference proteome</keyword>
<comment type="caution">
    <text evidence="1">The sequence shown here is derived from an EMBL/GenBank/DDBJ whole genome shotgun (WGS) entry which is preliminary data.</text>
</comment>
<protein>
    <submittedName>
        <fullName evidence="1">Uncharacterized protein</fullName>
    </submittedName>
</protein>
<evidence type="ECO:0000313" key="2">
    <source>
        <dbReference type="Proteomes" id="UP001151760"/>
    </source>
</evidence>
<reference evidence="1" key="2">
    <citation type="submission" date="2022-01" db="EMBL/GenBank/DDBJ databases">
        <authorList>
            <person name="Yamashiro T."/>
            <person name="Shiraishi A."/>
            <person name="Satake H."/>
            <person name="Nakayama K."/>
        </authorList>
    </citation>
    <scope>NUCLEOTIDE SEQUENCE</scope>
</reference>
<organism evidence="1 2">
    <name type="scientific">Tanacetum coccineum</name>
    <dbReference type="NCBI Taxonomy" id="301880"/>
    <lineage>
        <taxon>Eukaryota</taxon>
        <taxon>Viridiplantae</taxon>
        <taxon>Streptophyta</taxon>
        <taxon>Embryophyta</taxon>
        <taxon>Tracheophyta</taxon>
        <taxon>Spermatophyta</taxon>
        <taxon>Magnoliopsida</taxon>
        <taxon>eudicotyledons</taxon>
        <taxon>Gunneridae</taxon>
        <taxon>Pentapetalae</taxon>
        <taxon>asterids</taxon>
        <taxon>campanulids</taxon>
        <taxon>Asterales</taxon>
        <taxon>Asteraceae</taxon>
        <taxon>Asteroideae</taxon>
        <taxon>Anthemideae</taxon>
        <taxon>Anthemidinae</taxon>
        <taxon>Tanacetum</taxon>
    </lineage>
</organism>
<proteinExistence type="predicted"/>
<evidence type="ECO:0000313" key="1">
    <source>
        <dbReference type="EMBL" id="GJT60665.1"/>
    </source>
</evidence>
<reference evidence="1" key="1">
    <citation type="journal article" date="2022" name="Int. J. Mol. Sci.">
        <title>Draft Genome of Tanacetum Coccineum: Genomic Comparison of Closely Related Tanacetum-Family Plants.</title>
        <authorList>
            <person name="Yamashiro T."/>
            <person name="Shiraishi A."/>
            <person name="Nakayama K."/>
            <person name="Satake H."/>
        </authorList>
    </citation>
    <scope>NUCLEOTIDE SEQUENCE</scope>
</reference>
<dbReference type="EMBL" id="BQNB010017220">
    <property type="protein sequence ID" value="GJT60665.1"/>
    <property type="molecule type" value="Genomic_DNA"/>
</dbReference>
<gene>
    <name evidence="1" type="ORF">Tco_1004198</name>
</gene>
<accession>A0ABQ5FBJ0</accession>
<name>A0ABQ5FBJ0_9ASTR</name>